<reference evidence="1 2" key="1">
    <citation type="journal article" date="2008" name="DNA Res.">
        <title>Determination of the genome sequence of Porphyromonas gingivalis strain ATCC 33277 and genomic comparison with strain W83 revealed extensive genome rearrangements in P. gingivalis.</title>
        <authorList>
            <person name="Naito M."/>
            <person name="Hirakawa H."/>
            <person name="Yamashita A."/>
            <person name="Ohara N."/>
            <person name="Shoji M."/>
            <person name="Yukitake H."/>
            <person name="Nakayama K."/>
            <person name="Toh H."/>
            <person name="Yoshimura F."/>
            <person name="Kuhara S."/>
            <person name="Hattori M."/>
            <person name="Hayashi T."/>
            <person name="Nakayama K."/>
        </authorList>
    </citation>
    <scope>NUCLEOTIDE SEQUENCE [LARGE SCALE GENOMIC DNA]</scope>
    <source>
        <strain evidence="2">ATCC 33277 / DSM 20709 / CIP 103683 / JCM 12257 / NCTC 11834 / 2561</strain>
    </source>
</reference>
<proteinExistence type="predicted"/>
<evidence type="ECO:0000313" key="2">
    <source>
        <dbReference type="Proteomes" id="UP000008842"/>
    </source>
</evidence>
<dbReference type="AlphaFoldDB" id="B2RGV1"/>
<dbReference type="EMBL" id="AP009380">
    <property type="protein sequence ID" value="BAG32596.1"/>
    <property type="molecule type" value="Genomic_DNA"/>
</dbReference>
<dbReference type="HOGENOM" id="CLU_3102093_0_0_10"/>
<dbReference type="KEGG" id="pgn:PGN_0077"/>
<evidence type="ECO:0000313" key="1">
    <source>
        <dbReference type="EMBL" id="BAG32596.1"/>
    </source>
</evidence>
<protein>
    <submittedName>
        <fullName evidence="1">Uncharacterized protein</fullName>
    </submittedName>
</protein>
<organism evidence="1 2">
    <name type="scientific">Porphyromonas gingivalis (strain ATCC 33277 / DSM 20709 / CIP 103683 / JCM 12257 / NCTC 11834 / 2561)</name>
    <dbReference type="NCBI Taxonomy" id="431947"/>
    <lineage>
        <taxon>Bacteria</taxon>
        <taxon>Pseudomonadati</taxon>
        <taxon>Bacteroidota</taxon>
        <taxon>Bacteroidia</taxon>
        <taxon>Bacteroidales</taxon>
        <taxon>Porphyromonadaceae</taxon>
        <taxon>Porphyromonas</taxon>
    </lineage>
</organism>
<gene>
    <name evidence="1" type="ordered locus">PGN_0077</name>
</gene>
<dbReference type="Proteomes" id="UP000008842">
    <property type="component" value="Chromosome"/>
</dbReference>
<sequence>MPNAQIAGKDYAQNVRKGISRYSVHLVFRKENVVRFGGASSVCCFSSPCLS</sequence>
<name>B2RGV1_PORG3</name>
<accession>B2RGV1</accession>